<keyword evidence="3" id="KW-1185">Reference proteome</keyword>
<reference evidence="2 3" key="1">
    <citation type="submission" date="2020-08" db="EMBL/GenBank/DDBJ databases">
        <title>Genome public.</title>
        <authorList>
            <person name="Liu C."/>
            <person name="Sun Q."/>
        </authorList>
    </citation>
    <scope>NUCLEOTIDE SEQUENCE [LARGE SCALE GENOMIC DNA]</scope>
    <source>
        <strain evidence="2 3">BX1</strain>
    </source>
</reference>
<accession>A0ABR7NHL5</accession>
<sequence>MTRFPPGAVCVVGLSKAASQNPITRVHQSLIGSFVADPQSGLIYDVQFNTICRITSDFIASQLLGMSLYTDLDEMVSRIQNRYFGDSRRAITVILRDAAAKLRECQARPV</sequence>
<proteinExistence type="predicted"/>
<protein>
    <submittedName>
        <fullName evidence="2">DUF3870 domain-containing protein</fullName>
    </submittedName>
</protein>
<comment type="caution">
    <text evidence="2">The sequence shown here is derived from an EMBL/GenBank/DDBJ whole genome shotgun (WGS) entry which is preliminary data.</text>
</comment>
<name>A0ABR7NHL5_9FIRM</name>
<evidence type="ECO:0000313" key="3">
    <source>
        <dbReference type="Proteomes" id="UP000658131"/>
    </source>
</evidence>
<dbReference type="EMBL" id="JACRTB010000007">
    <property type="protein sequence ID" value="MBC8575899.1"/>
    <property type="molecule type" value="Genomic_DNA"/>
</dbReference>
<evidence type="ECO:0000313" key="2">
    <source>
        <dbReference type="EMBL" id="MBC8575899.1"/>
    </source>
</evidence>
<dbReference type="Pfam" id="PF12986">
    <property type="entry name" value="DUF3870"/>
    <property type="match status" value="1"/>
</dbReference>
<evidence type="ECO:0000259" key="1">
    <source>
        <dbReference type="Pfam" id="PF12986"/>
    </source>
</evidence>
<gene>
    <name evidence="2" type="ORF">H8717_05665</name>
</gene>
<organism evidence="2 3">
    <name type="scientific">Yanshouia hominis</name>
    <dbReference type="NCBI Taxonomy" id="2763673"/>
    <lineage>
        <taxon>Bacteria</taxon>
        <taxon>Bacillati</taxon>
        <taxon>Bacillota</taxon>
        <taxon>Clostridia</taxon>
        <taxon>Eubacteriales</taxon>
        <taxon>Oscillospiraceae</taxon>
        <taxon>Yanshouia</taxon>
    </lineage>
</organism>
<dbReference type="Proteomes" id="UP000658131">
    <property type="component" value="Unassembled WGS sequence"/>
</dbReference>
<feature type="domain" description="DUF3870" evidence="1">
    <location>
        <begin position="10"/>
        <end position="101"/>
    </location>
</feature>
<dbReference type="RefSeq" id="WP_262399467.1">
    <property type="nucleotide sequence ID" value="NZ_JACRTB010000007.1"/>
</dbReference>
<dbReference type="InterPro" id="IPR024617">
    <property type="entry name" value="DUF3870"/>
</dbReference>